<protein>
    <submittedName>
        <fullName evidence="1">Uncharacterized protein</fullName>
    </submittedName>
</protein>
<reference evidence="1 2" key="1">
    <citation type="submission" date="2016-05" db="EMBL/GenBank/DDBJ databases">
        <title>Comparative genomics of biotechnologically important yeasts.</title>
        <authorList>
            <consortium name="DOE Joint Genome Institute"/>
            <person name="Riley R."/>
            <person name="Haridas S."/>
            <person name="Wolfe K.H."/>
            <person name="Lopes M.R."/>
            <person name="Hittinger C.T."/>
            <person name="Goker M."/>
            <person name="Salamov A."/>
            <person name="Wisecaver J."/>
            <person name="Long T.M."/>
            <person name="Aerts A.L."/>
            <person name="Barry K."/>
            <person name="Choi C."/>
            <person name="Clum A."/>
            <person name="Coughlan A.Y."/>
            <person name="Deshpande S."/>
            <person name="Douglass A.P."/>
            <person name="Hanson S.J."/>
            <person name="Klenk H.-P."/>
            <person name="LaButti K."/>
            <person name="Lapidus A."/>
            <person name="Lindquist E."/>
            <person name="Lipzen A."/>
            <person name="Meier-kolthoff J.P."/>
            <person name="Ohm R.A."/>
            <person name="Otillar R.P."/>
            <person name="Pangilinan J."/>
            <person name="Peng Y."/>
            <person name="Rokas A."/>
            <person name="Rosa C.A."/>
            <person name="Scheuner C."/>
            <person name="Sibirny A.A."/>
            <person name="Slot J.C."/>
            <person name="Stielow J.B."/>
            <person name="Sun H."/>
            <person name="Kurtzman C.P."/>
            <person name="Blackwell M."/>
            <person name="Grigoriev I.V."/>
            <person name="Jeffries T.W."/>
        </authorList>
    </citation>
    <scope>NUCLEOTIDE SEQUENCE [LARGE SCALE GENOMIC DNA]</scope>
    <source>
        <strain evidence="1 2">NRRL YB-4993</strain>
    </source>
</reference>
<evidence type="ECO:0000313" key="1">
    <source>
        <dbReference type="EMBL" id="OBA21008.1"/>
    </source>
</evidence>
<dbReference type="RefSeq" id="XP_018711518.1">
    <property type="nucleotide sequence ID" value="XM_018854693.1"/>
</dbReference>
<keyword evidence="2" id="KW-1185">Reference proteome</keyword>
<dbReference type="EMBL" id="LXTC01000003">
    <property type="protein sequence ID" value="OBA21008.1"/>
    <property type="molecule type" value="Genomic_DNA"/>
</dbReference>
<organism evidence="1 2">
    <name type="scientific">Metschnikowia bicuspidata var. bicuspidata NRRL YB-4993</name>
    <dbReference type="NCBI Taxonomy" id="869754"/>
    <lineage>
        <taxon>Eukaryota</taxon>
        <taxon>Fungi</taxon>
        <taxon>Dikarya</taxon>
        <taxon>Ascomycota</taxon>
        <taxon>Saccharomycotina</taxon>
        <taxon>Pichiomycetes</taxon>
        <taxon>Metschnikowiaceae</taxon>
        <taxon>Metschnikowia</taxon>
    </lineage>
</organism>
<accession>A0A1A0HAU6</accession>
<dbReference type="GeneID" id="30027669"/>
<comment type="caution">
    <text evidence="1">The sequence shown here is derived from an EMBL/GenBank/DDBJ whole genome shotgun (WGS) entry which is preliminary data.</text>
</comment>
<dbReference type="Proteomes" id="UP000092555">
    <property type="component" value="Unassembled WGS sequence"/>
</dbReference>
<sequence>MVNFEKWKSKHGVILKSGVQSMVKFRKVGFKAWCNFEKWGSKHGVILKSEKHEAISKSGSQSTVRRVEVKARHNFRNMKVKSQFEEFISKHGAIYQGALQNSFEKRESIKWSRGMAKQCASEAYPEKLQNPWGTRKARVPSRRAFQHEDMNPTRRATLDRPPFCRLQIRAWLP</sequence>
<name>A0A1A0HAU6_9ASCO</name>
<dbReference type="AlphaFoldDB" id="A0A1A0HAU6"/>
<proteinExistence type="predicted"/>
<gene>
    <name evidence="1" type="ORF">METBIDRAFT_171134</name>
</gene>
<evidence type="ECO:0000313" key="2">
    <source>
        <dbReference type="Proteomes" id="UP000092555"/>
    </source>
</evidence>